<gene>
    <name evidence="1" type="ORF">HCN51_42595</name>
</gene>
<dbReference type="EMBL" id="JAATEP010000044">
    <property type="protein sequence ID" value="NJP96053.1"/>
    <property type="molecule type" value="Genomic_DNA"/>
</dbReference>
<accession>A0ABX1BE48</accession>
<dbReference type="Proteomes" id="UP000696294">
    <property type="component" value="Unassembled WGS sequence"/>
</dbReference>
<keyword evidence="2" id="KW-1185">Reference proteome</keyword>
<evidence type="ECO:0000313" key="2">
    <source>
        <dbReference type="Proteomes" id="UP000696294"/>
    </source>
</evidence>
<reference evidence="1 2" key="1">
    <citation type="submission" date="2020-03" db="EMBL/GenBank/DDBJ databases">
        <title>WGS of actinomycetes isolated from Thailand.</title>
        <authorList>
            <person name="Thawai C."/>
        </authorList>
    </citation>
    <scope>NUCLEOTIDE SEQUENCE [LARGE SCALE GENOMIC DNA]</scope>
    <source>
        <strain evidence="1 2">FMUSA5-5</strain>
    </source>
</reference>
<name>A0ABX1BE48_9ACTN</name>
<sequence length="653" mass="70995">MISNAGWQAVSPVQGWSRHLAYSPSLGALVLYCVAGGGIEQWVWQGDRFVRRQRRPFEGKDLALLTPEHGEPEPLPLPEDGVVGACALGADVYAVRRNGAVLRLDGNAWAQVAGPLPGMENVFTDHLSLVVADHENGRLVAVTHEGQGHHFVPGSGWEPGPRIGPLGHGLTWNPLTRRPEVLRGGGNMGPWTEPEPWGEERVPTEVYMRAGWYHLPFAVDEASGEWALLEAHRLLRRRPGGEWISYPLPLALPDRPAWVSVGGHLMALSVKGAGDVWLDGDHWVETDAPTSGYYLHAAAPHGTVTLDGRGALSRTAGGHTDEIAVPCEALTDLDEIDDDLTLICDRDRVVLWHGRKRRTWVTREGAWRKVTGGGPPRGTGLFCSTPAGLFYVDEEDRPFLLDDSDRWERLPPLGDGIELLFCRPASPALWAVTSEGLAVWRGGAFRPVAPLPEEAPADARLRDVWYDPEGDRILLRLGGGMWQLPVPDVKGGFPRAYTAAGEPAPEPWERRSCYVLEASIEPGGARQGLLFALPYLESVRDIVEELVLDDSAEAKAQRDLLAMGGMLTLWVVQEGLLAGGVDLKPHLDPAGRAIDWDAVAAATPALRGELMDVEGVLVEMGEFVPGFTYLEDGVLLDPGPNDLEGGGLPSIFR</sequence>
<dbReference type="RefSeq" id="WP_168017683.1">
    <property type="nucleotide sequence ID" value="NZ_JAATEP010000044.1"/>
</dbReference>
<proteinExistence type="predicted"/>
<comment type="caution">
    <text evidence="1">The sequence shown here is derived from an EMBL/GenBank/DDBJ whole genome shotgun (WGS) entry which is preliminary data.</text>
</comment>
<evidence type="ECO:0000313" key="1">
    <source>
        <dbReference type="EMBL" id="NJP96053.1"/>
    </source>
</evidence>
<organism evidence="1 2">
    <name type="scientific">Nonomuraea composti</name>
    <dbReference type="NCBI Taxonomy" id="2720023"/>
    <lineage>
        <taxon>Bacteria</taxon>
        <taxon>Bacillati</taxon>
        <taxon>Actinomycetota</taxon>
        <taxon>Actinomycetes</taxon>
        <taxon>Streptosporangiales</taxon>
        <taxon>Streptosporangiaceae</taxon>
        <taxon>Nonomuraea</taxon>
    </lineage>
</organism>
<protein>
    <submittedName>
        <fullName evidence="1">Uncharacterized protein</fullName>
    </submittedName>
</protein>